<gene>
    <name evidence="1" type="ORF">K5I21_14935</name>
</gene>
<dbReference type="RefSeq" id="WP_024738522.1">
    <property type="nucleotide sequence ID" value="NZ_JABFCJ010000019.1"/>
</dbReference>
<proteinExistence type="predicted"/>
<sequence length="489" mass="56186">MEKEGSMMELESIPIKTENKQAEWYQHLDFGDVKAFIRSNIAAASRSFIAIGYYLKYARDKQLYEEDGHASIWDFAREEYGISKSTASRYMTINDRFSKGGNSPIVAEEFKAYGKSQLQEMLYLNDEQLDQVTPDTQVKQIREIRQPVREVPYFELPGQLSIDDFPDVMPEPAEYQVQPAASTGSTILSVKDFEANEEGIAISQQEEIQWNLEPADETRTEYCNAAARYFIQVFHDWMREDCEKRVMQISESEKQFKVQFRKNSNTSWYFKDPLNGRAAHVNLFDDFIQFFSGTNEWVGECEWFFLCRAVQVMWNEIALEEVQNLRSGTEPEPEIAMPESVSDEIAVDANTCPPDNWNLGDLPQVNRIVMAEMSSIPSDETIKKYIQVLARQEGGFIALIRLANQVRKALEEWAEGDSSIPCLTSAGYRTRIYCLEDVEKEILGYKSFLEYCNGYNSKNSAESAIKITTLRLDAMLALKAEMEVYGEEK</sequence>
<reference evidence="1" key="1">
    <citation type="journal article" date="2022" name="Cell Host Microbe">
        <title>Colonization of the live biotherapeutic product VE303 and modulation of the microbiota and metabolites in healthy volunteers.</title>
        <authorList>
            <person name="Dsouza M."/>
            <person name="Menon R."/>
            <person name="Crossette E."/>
            <person name="Bhattarai S.K."/>
            <person name="Schneider J."/>
            <person name="Kim Y.G."/>
            <person name="Reddy S."/>
            <person name="Caballero S."/>
            <person name="Felix C."/>
            <person name="Cornacchione L."/>
            <person name="Hendrickson J."/>
            <person name="Watson A.R."/>
            <person name="Minot S.S."/>
            <person name="Greenfield N."/>
            <person name="Schopf L."/>
            <person name="Szabady R."/>
            <person name="Patarroyo J."/>
            <person name="Smith W."/>
            <person name="Harrison P."/>
            <person name="Kuijper E.J."/>
            <person name="Kelly C.P."/>
            <person name="Olle B."/>
            <person name="Bobilev D."/>
            <person name="Silber J.L."/>
            <person name="Bucci V."/>
            <person name="Roberts B."/>
            <person name="Faith J."/>
            <person name="Norman J.M."/>
        </authorList>
    </citation>
    <scope>NUCLEOTIDE SEQUENCE</scope>
    <source>
        <strain evidence="1">VE303-04</strain>
    </source>
</reference>
<name>A0AAW5F5P5_CLOSY</name>
<dbReference type="Proteomes" id="UP001203136">
    <property type="component" value="Unassembled WGS sequence"/>
</dbReference>
<dbReference type="AlphaFoldDB" id="A0AAW5F5P5"/>
<organism evidence="1 2">
    <name type="scientific">Clostridium symbiosum</name>
    <name type="common">Bacteroides symbiosus</name>
    <dbReference type="NCBI Taxonomy" id="1512"/>
    <lineage>
        <taxon>Bacteria</taxon>
        <taxon>Bacillati</taxon>
        <taxon>Bacillota</taxon>
        <taxon>Clostridia</taxon>
        <taxon>Lachnospirales</taxon>
        <taxon>Lachnospiraceae</taxon>
        <taxon>Otoolea</taxon>
    </lineage>
</organism>
<protein>
    <submittedName>
        <fullName evidence="1">Uncharacterized protein</fullName>
    </submittedName>
</protein>
<evidence type="ECO:0000313" key="1">
    <source>
        <dbReference type="EMBL" id="MCK0087148.1"/>
    </source>
</evidence>
<comment type="caution">
    <text evidence="1">The sequence shown here is derived from an EMBL/GenBank/DDBJ whole genome shotgun (WGS) entry which is preliminary data.</text>
</comment>
<evidence type="ECO:0000313" key="2">
    <source>
        <dbReference type="Proteomes" id="UP001203136"/>
    </source>
</evidence>
<accession>A0AAW5F5P5</accession>
<dbReference type="EMBL" id="JAINVB010000001">
    <property type="protein sequence ID" value="MCK0087148.1"/>
    <property type="molecule type" value="Genomic_DNA"/>
</dbReference>